<dbReference type="PROSITE" id="PS51473">
    <property type="entry name" value="GNK2"/>
    <property type="match status" value="2"/>
</dbReference>
<dbReference type="Gene3D" id="3.30.200.20">
    <property type="entry name" value="Phosphorylase Kinase, domain 1"/>
    <property type="match status" value="1"/>
</dbReference>
<protein>
    <submittedName>
        <fullName evidence="6">Cysteine-rich RLK (RECEPTOR-like protein kinase) 5</fullName>
    </submittedName>
</protein>
<dbReference type="InterPro" id="IPR038408">
    <property type="entry name" value="GNK2_sf"/>
</dbReference>
<feature type="chain" id="PRO_5029651644" evidence="4">
    <location>
        <begin position="25"/>
        <end position="440"/>
    </location>
</feature>
<evidence type="ECO:0000256" key="4">
    <source>
        <dbReference type="SAM" id="SignalP"/>
    </source>
</evidence>
<dbReference type="PANTHER" id="PTHR32099">
    <property type="entry name" value="CYSTEINE-RICH REPEAT SECRETORY PROTEIN"/>
    <property type="match status" value="1"/>
</dbReference>
<keyword evidence="1 4" id="KW-0732">Signal</keyword>
<name>A0A7J0D9C3_9ERIC</name>
<comment type="caution">
    <text evidence="6">The sequence shown here is derived from an EMBL/GenBank/DDBJ whole genome shotgun (WGS) entry which is preliminary data.</text>
</comment>
<evidence type="ECO:0000313" key="6">
    <source>
        <dbReference type="EMBL" id="GFS29843.1"/>
    </source>
</evidence>
<dbReference type="GO" id="GO:0016301">
    <property type="term" value="F:kinase activity"/>
    <property type="evidence" value="ECO:0007669"/>
    <property type="project" value="UniProtKB-KW"/>
</dbReference>
<keyword evidence="6" id="KW-0675">Receptor</keyword>
<accession>A0A7J0D9C3</accession>
<evidence type="ECO:0000259" key="5">
    <source>
        <dbReference type="PROSITE" id="PS51473"/>
    </source>
</evidence>
<dbReference type="SUPFAM" id="SSF56112">
    <property type="entry name" value="Protein kinase-like (PK-like)"/>
    <property type="match status" value="1"/>
</dbReference>
<keyword evidence="3" id="KW-1133">Transmembrane helix</keyword>
<dbReference type="Proteomes" id="UP000585474">
    <property type="component" value="Unassembled WGS sequence"/>
</dbReference>
<dbReference type="AlphaFoldDB" id="A0A7J0D9C3"/>
<proteinExistence type="predicted"/>
<dbReference type="EMBL" id="BJWL01000102">
    <property type="protein sequence ID" value="GFS29843.1"/>
    <property type="molecule type" value="Genomic_DNA"/>
</dbReference>
<evidence type="ECO:0000256" key="1">
    <source>
        <dbReference type="ARBA" id="ARBA00022729"/>
    </source>
</evidence>
<keyword evidence="6" id="KW-0808">Transferase</keyword>
<keyword evidence="7" id="KW-1185">Reference proteome</keyword>
<keyword evidence="6" id="KW-0418">Kinase</keyword>
<feature type="domain" description="Gnk2-homologous" evidence="5">
    <location>
        <begin position="28"/>
        <end position="132"/>
    </location>
</feature>
<dbReference type="InterPro" id="IPR011009">
    <property type="entry name" value="Kinase-like_dom_sf"/>
</dbReference>
<reference evidence="7" key="1">
    <citation type="submission" date="2019-07" db="EMBL/GenBank/DDBJ databases">
        <title>De Novo Assembly of kiwifruit Actinidia rufa.</title>
        <authorList>
            <person name="Sugita-Konishi S."/>
            <person name="Sato K."/>
            <person name="Mori E."/>
            <person name="Abe Y."/>
            <person name="Kisaki G."/>
            <person name="Hamano K."/>
            <person name="Suezawa K."/>
            <person name="Otani M."/>
            <person name="Fukuda T."/>
            <person name="Manabe T."/>
            <person name="Gomi K."/>
            <person name="Tabuchi M."/>
            <person name="Akimitsu K."/>
            <person name="Kataoka I."/>
        </authorList>
    </citation>
    <scope>NUCLEOTIDE SEQUENCE [LARGE SCALE GENOMIC DNA]</scope>
    <source>
        <strain evidence="7">cv. Fuchu</strain>
    </source>
</reference>
<gene>
    <name evidence="6" type="ORF">Acr_00g0008770</name>
</gene>
<evidence type="ECO:0000313" key="7">
    <source>
        <dbReference type="Proteomes" id="UP000585474"/>
    </source>
</evidence>
<dbReference type="Pfam" id="PF01657">
    <property type="entry name" value="Stress-antifung"/>
    <property type="match status" value="2"/>
</dbReference>
<sequence length="440" mass="47798">MMPTSNYFFLFTIFLLRLISETKAAGEPLFIDCPNNTVTYTPNSTYAANLDAVLASLSSNATASAGFHNSTAGRGPPDAAYGLFLCRGDVAPATCQECVTFASTDVVERCPTSKRVTIWYDDCMLRYSNQSIFAVPDLTGGAFLWNTQNVTDVSLFEDVLGGLLRDIVNRASIGDLGKKFATGEANFSSLQSIYALAQCTPDLTTPECNSCLVQANSNFPSCCAEARGARVLFPSCNIRYETYPFYNATAFAAPPPPVPPPPPPSTGNGGLSSQVLIAIIVPICVVILLFIATVSNGEVIAVKRLSRSSGQGAEEFKNEVVLVAKLQHRNLAWNLWRDERPLDLMDPTLEGTYSRNEVIRCIHIALLCVQDDPDNRPTMATVVVMLNSYSVTLSLPQQPAFSTRSRTGLNPPKFLKWDESTSKSMPVSVNSVSITELDPR</sequence>
<feature type="domain" description="Gnk2-homologous" evidence="5">
    <location>
        <begin position="138"/>
        <end position="245"/>
    </location>
</feature>
<dbReference type="FunFam" id="3.30.430.20:FF:000003">
    <property type="entry name" value="Cysteine-rich RLK (RECEPTOR-like protein kinase) 10"/>
    <property type="match status" value="1"/>
</dbReference>
<keyword evidence="3" id="KW-0472">Membrane</keyword>
<dbReference type="Gene3D" id="3.30.430.20">
    <property type="entry name" value="Gnk2 domain, C-X8-C-X2-C motif"/>
    <property type="match status" value="2"/>
</dbReference>
<dbReference type="InterPro" id="IPR002902">
    <property type="entry name" value="GNK2"/>
</dbReference>
<keyword evidence="2" id="KW-0677">Repeat</keyword>
<dbReference type="PANTHER" id="PTHR32099:SF42">
    <property type="entry name" value="CYSTEINE-RICH RECEPTOR-LIKE PROTEIN KINASE 9-RELATED"/>
    <property type="match status" value="1"/>
</dbReference>
<feature type="transmembrane region" description="Helical" evidence="3">
    <location>
        <begin position="275"/>
        <end position="294"/>
    </location>
</feature>
<organism evidence="6 7">
    <name type="scientific">Actinidia rufa</name>
    <dbReference type="NCBI Taxonomy" id="165716"/>
    <lineage>
        <taxon>Eukaryota</taxon>
        <taxon>Viridiplantae</taxon>
        <taxon>Streptophyta</taxon>
        <taxon>Embryophyta</taxon>
        <taxon>Tracheophyta</taxon>
        <taxon>Spermatophyta</taxon>
        <taxon>Magnoliopsida</taxon>
        <taxon>eudicotyledons</taxon>
        <taxon>Gunneridae</taxon>
        <taxon>Pentapetalae</taxon>
        <taxon>asterids</taxon>
        <taxon>Ericales</taxon>
        <taxon>Actinidiaceae</taxon>
        <taxon>Actinidia</taxon>
    </lineage>
</organism>
<dbReference type="OrthoDB" id="688481at2759"/>
<feature type="signal peptide" evidence="4">
    <location>
        <begin position="1"/>
        <end position="24"/>
    </location>
</feature>
<evidence type="ECO:0000256" key="2">
    <source>
        <dbReference type="ARBA" id="ARBA00022737"/>
    </source>
</evidence>
<keyword evidence="3" id="KW-0812">Transmembrane</keyword>
<dbReference type="FunFam" id="3.30.430.20:FF:000002">
    <property type="entry name" value="Cysteine-rich receptor-like protein kinase 10"/>
    <property type="match status" value="1"/>
</dbReference>
<dbReference type="CDD" id="cd23509">
    <property type="entry name" value="Gnk2-like"/>
    <property type="match status" value="2"/>
</dbReference>
<evidence type="ECO:0000256" key="3">
    <source>
        <dbReference type="SAM" id="Phobius"/>
    </source>
</evidence>